<sequence length="581" mass="64668">MRITGRRQPHPTANLVVEAIVLMKTEEYTSQPQCYTCRCRAGCMAVQLLYLVSWFTQAVSPLCWHDDAGDESSANKPQPPLALTMPGWLMDREMAPEAVGMGWAAQGNELLEQRRAERDSDNAGGKLQPHVANLELRGGVVRPAGYRFASTVVAARRPAEPSIKPPPLGRMPLKTLIRSLLLTSLMGKRWLLRPSLAALNFICRSKSGFFNPDRNWALNKILRWVIYDQFAAGTNAAEVARKSLELKRMGFQGIILGYAKEFVLEDPSDSSHAKHEQGYSAAQYHVIDKWKEGTLETLRMISAGDFLAIKLTGAGPIALDAMRDKQPMPKPVADAMKEICEETIRQGSRIWIDAEQQALQHGLDEWVIDLMRQYNRNGEALIYNTIQAYLKGSQANACRHLKLAAEEGWTAAIKLVRGAYIENEVRSLIHNTKPETDRSYNSIVNMLLTQRWSTGQEADKFPSVALFLATHNTESAQKALATHRGRVAAGLPTAKLECGQIQGMADELSCLLLENYESCARGGEGQGVAQAPGVFKCLSWGSVSECMGYLYRRAVENRGAVERTEHMLKALKQELRRRVFG</sequence>
<keyword evidence="5" id="KW-0274">FAD</keyword>
<evidence type="ECO:0000256" key="3">
    <source>
        <dbReference type="ARBA" id="ARBA00023002"/>
    </source>
</evidence>
<proteinExistence type="inferred from homology"/>
<reference evidence="7 8" key="1">
    <citation type="journal article" date="2016" name="Front. Microbiol.">
        <title>Genome and transcriptome sequences reveal the specific parasitism of the nematophagous Purpureocillium lilacinum 36-1.</title>
        <authorList>
            <person name="Xie J."/>
            <person name="Li S."/>
            <person name="Mo C."/>
            <person name="Xiao X."/>
            <person name="Peng D."/>
            <person name="Wang G."/>
            <person name="Xiao Y."/>
        </authorList>
    </citation>
    <scope>NUCLEOTIDE SEQUENCE [LARGE SCALE GENOMIC DNA]</scope>
    <source>
        <strain evidence="7 8">36-1</strain>
    </source>
</reference>
<keyword evidence="5" id="KW-0285">Flavoprotein</keyword>
<comment type="catalytic activity">
    <reaction evidence="5">
        <text>L-proline + a quinone = (S)-1-pyrroline-5-carboxylate + a quinol + H(+)</text>
        <dbReference type="Rhea" id="RHEA:23784"/>
        <dbReference type="ChEBI" id="CHEBI:15378"/>
        <dbReference type="ChEBI" id="CHEBI:17388"/>
        <dbReference type="ChEBI" id="CHEBI:24646"/>
        <dbReference type="ChEBI" id="CHEBI:60039"/>
        <dbReference type="ChEBI" id="CHEBI:132124"/>
        <dbReference type="EC" id="1.5.5.2"/>
    </reaction>
</comment>
<dbReference type="InterPro" id="IPR029041">
    <property type="entry name" value="FAD-linked_oxidoreductase-like"/>
</dbReference>
<evidence type="ECO:0000256" key="5">
    <source>
        <dbReference type="RuleBase" id="RU364054"/>
    </source>
</evidence>
<dbReference type="InterPro" id="IPR002872">
    <property type="entry name" value="Proline_DH_dom"/>
</dbReference>
<dbReference type="EC" id="1.5.5.2" evidence="2 5"/>
<keyword evidence="3 5" id="KW-0560">Oxidoreductase</keyword>
<evidence type="ECO:0000313" key="8">
    <source>
        <dbReference type="Proteomes" id="UP000245956"/>
    </source>
</evidence>
<evidence type="ECO:0000313" key="7">
    <source>
        <dbReference type="EMBL" id="PWI69351.1"/>
    </source>
</evidence>
<evidence type="ECO:0000256" key="2">
    <source>
        <dbReference type="ARBA" id="ARBA00012695"/>
    </source>
</evidence>
<dbReference type="GO" id="GO:0071949">
    <property type="term" value="F:FAD binding"/>
    <property type="evidence" value="ECO:0007669"/>
    <property type="project" value="TreeGrafter"/>
</dbReference>
<comment type="cofactor">
    <cofactor evidence="5">
        <name>FAD</name>
        <dbReference type="ChEBI" id="CHEBI:57692"/>
    </cofactor>
</comment>
<dbReference type="GO" id="GO:0010133">
    <property type="term" value="P:L-proline catabolic process to L-glutamate"/>
    <property type="evidence" value="ECO:0007669"/>
    <property type="project" value="TreeGrafter"/>
</dbReference>
<organism evidence="7 8">
    <name type="scientific">Purpureocillium lilacinum</name>
    <name type="common">Paecilomyces lilacinus</name>
    <dbReference type="NCBI Taxonomy" id="33203"/>
    <lineage>
        <taxon>Eukaryota</taxon>
        <taxon>Fungi</taxon>
        <taxon>Dikarya</taxon>
        <taxon>Ascomycota</taxon>
        <taxon>Pezizomycotina</taxon>
        <taxon>Sordariomycetes</taxon>
        <taxon>Hypocreomycetidae</taxon>
        <taxon>Hypocreales</taxon>
        <taxon>Ophiocordycipitaceae</taxon>
        <taxon>Purpureocillium</taxon>
    </lineage>
</organism>
<dbReference type="GO" id="GO:0005739">
    <property type="term" value="C:mitochondrion"/>
    <property type="evidence" value="ECO:0007669"/>
    <property type="project" value="TreeGrafter"/>
</dbReference>
<dbReference type="PANTHER" id="PTHR13914">
    <property type="entry name" value="PROLINE OXIDASE"/>
    <property type="match status" value="1"/>
</dbReference>
<dbReference type="Pfam" id="PF01619">
    <property type="entry name" value="Pro_dh"/>
    <property type="match status" value="1"/>
</dbReference>
<comment type="similarity">
    <text evidence="1 5">Belongs to the proline oxidase family.</text>
</comment>
<name>A0A2U3E4B1_PURLI</name>
<evidence type="ECO:0000256" key="4">
    <source>
        <dbReference type="ARBA" id="ARBA00023062"/>
    </source>
</evidence>
<evidence type="ECO:0000259" key="6">
    <source>
        <dbReference type="Pfam" id="PF01619"/>
    </source>
</evidence>
<evidence type="ECO:0000256" key="1">
    <source>
        <dbReference type="ARBA" id="ARBA00005869"/>
    </source>
</evidence>
<dbReference type="PANTHER" id="PTHR13914:SF34">
    <property type="entry name" value="PROLINE DEHYDROGENASE"/>
    <property type="match status" value="1"/>
</dbReference>
<dbReference type="Gene3D" id="3.20.20.220">
    <property type="match status" value="1"/>
</dbReference>
<protein>
    <recommendedName>
        <fullName evidence="2 5">Proline dehydrogenase</fullName>
        <ecNumber evidence="2 5">1.5.5.2</ecNumber>
    </recommendedName>
</protein>
<gene>
    <name evidence="7" type="ORF">PCL_00998</name>
</gene>
<dbReference type="Proteomes" id="UP000245956">
    <property type="component" value="Unassembled WGS sequence"/>
</dbReference>
<dbReference type="EMBL" id="LCWV01000012">
    <property type="protein sequence ID" value="PWI69351.1"/>
    <property type="molecule type" value="Genomic_DNA"/>
</dbReference>
<accession>A0A2U3E4B1</accession>
<dbReference type="GO" id="GO:0004657">
    <property type="term" value="F:proline dehydrogenase activity"/>
    <property type="evidence" value="ECO:0007669"/>
    <property type="project" value="UniProtKB-EC"/>
</dbReference>
<keyword evidence="4 5" id="KW-0642">Proline metabolism</keyword>
<comment type="caution">
    <text evidence="7">The sequence shown here is derived from an EMBL/GenBank/DDBJ whole genome shotgun (WGS) entry which is preliminary data.</text>
</comment>
<comment type="function">
    <text evidence="5">Converts proline to delta-1-pyrroline-5-carboxylate.</text>
</comment>
<dbReference type="SUPFAM" id="SSF51730">
    <property type="entry name" value="FAD-linked oxidoreductase"/>
    <property type="match status" value="1"/>
</dbReference>
<dbReference type="AlphaFoldDB" id="A0A2U3E4B1"/>
<dbReference type="InterPro" id="IPR015659">
    <property type="entry name" value="Proline_oxidase"/>
</dbReference>
<feature type="domain" description="Proline dehydrogenase" evidence="6">
    <location>
        <begin position="243"/>
        <end position="564"/>
    </location>
</feature>